<evidence type="ECO:0000256" key="1">
    <source>
        <dbReference type="SAM" id="SignalP"/>
    </source>
</evidence>
<dbReference type="OrthoDB" id="1093345at2"/>
<feature type="signal peptide" evidence="1">
    <location>
        <begin position="1"/>
        <end position="19"/>
    </location>
</feature>
<proteinExistence type="predicted"/>
<dbReference type="STRING" id="573501.SAMN04487999_3271"/>
<dbReference type="SUPFAM" id="SSF50998">
    <property type="entry name" value="Quinoprotein alcohol dehydrogenase-like"/>
    <property type="match status" value="1"/>
</dbReference>
<dbReference type="InterPro" id="IPR011047">
    <property type="entry name" value="Quinoprotein_ADH-like_sf"/>
</dbReference>
<gene>
    <name evidence="2" type="ORF">DSM01_3066</name>
    <name evidence="3" type="ORF">SAMN04487999_3271</name>
</gene>
<keyword evidence="1" id="KW-0732">Signal</keyword>
<protein>
    <submittedName>
        <fullName evidence="3">Uncharacterized protein</fullName>
    </submittedName>
</protein>
<feature type="chain" id="PRO_5011979810" evidence="1">
    <location>
        <begin position="20"/>
        <end position="827"/>
    </location>
</feature>
<reference evidence="4" key="2">
    <citation type="submission" date="2016-11" db="EMBL/GenBank/DDBJ databases">
        <authorList>
            <person name="Varghese N."/>
            <person name="Submissions S."/>
        </authorList>
    </citation>
    <scope>NUCLEOTIDE SEQUENCE [LARGE SCALE GENOMIC DNA]</scope>
    <source>
        <strain evidence="4">DSM 19859</strain>
    </source>
</reference>
<dbReference type="EMBL" id="QOVN01000008">
    <property type="protein sequence ID" value="RXG27256.1"/>
    <property type="molecule type" value="Genomic_DNA"/>
</dbReference>
<dbReference type="RefSeq" id="WP_072984924.1">
    <property type="nucleotide sequence ID" value="NZ_FQXT01000007.1"/>
</dbReference>
<reference evidence="2 5" key="3">
    <citation type="submission" date="2018-07" db="EMBL/GenBank/DDBJ databases">
        <title>Leeuwenhoekiella genomics.</title>
        <authorList>
            <person name="Tahon G."/>
            <person name="Willems A."/>
        </authorList>
    </citation>
    <scope>NUCLEOTIDE SEQUENCE [LARGE SCALE GENOMIC DNA]</scope>
    <source>
        <strain evidence="2 5">LMG 24856</strain>
    </source>
</reference>
<accession>A0A1M5ZNK4</accession>
<organism evidence="3 4">
    <name type="scientific">Leeuwenhoekiella palythoae</name>
    <dbReference type="NCBI Taxonomy" id="573501"/>
    <lineage>
        <taxon>Bacteria</taxon>
        <taxon>Pseudomonadati</taxon>
        <taxon>Bacteroidota</taxon>
        <taxon>Flavobacteriia</taxon>
        <taxon>Flavobacteriales</taxon>
        <taxon>Flavobacteriaceae</taxon>
        <taxon>Leeuwenhoekiella</taxon>
    </lineage>
</organism>
<dbReference type="Proteomes" id="UP000184240">
    <property type="component" value="Unassembled WGS sequence"/>
</dbReference>
<dbReference type="InterPro" id="IPR015943">
    <property type="entry name" value="WD40/YVTN_repeat-like_dom_sf"/>
</dbReference>
<dbReference type="Gene3D" id="2.130.10.10">
    <property type="entry name" value="YVTN repeat-like/Quinoprotein amine dehydrogenase"/>
    <property type="match status" value="1"/>
</dbReference>
<reference evidence="3" key="1">
    <citation type="submission" date="2016-11" db="EMBL/GenBank/DDBJ databases">
        <authorList>
            <person name="Jaros S."/>
            <person name="Januszkiewicz K."/>
            <person name="Wedrychowicz H."/>
        </authorList>
    </citation>
    <scope>NUCLEOTIDE SEQUENCE [LARGE SCALE GENOMIC DNA]</scope>
    <source>
        <strain evidence="3">DSM 19859</strain>
    </source>
</reference>
<dbReference type="Proteomes" id="UP000290037">
    <property type="component" value="Unassembled WGS sequence"/>
</dbReference>
<sequence length="827" mass="92651">MRRLALAFALLFLITNCKQTPTTNTNLLHLIPQKSAAILRIPDWEVFNETLKINEPSAVLNETGFYNTLLEYADLLKKFAPKDDAYLAFVALGDNDFDLALITKNHPKLLQTDSVFTKNITSYEYEETTVNTITSTKSPLYFLNNEDVFIASTSKLILENTILQNNTGRDPIDLSLEQMIKTSDNGSPNIYVRGSYFKRLFKTIIPDFKFLDSEIPFQWLALDIDLDNKTALSLSGVLTSEQNGKQTFDLLQDLNPAPSKLIPNAPAQCRGVIGFQYEEWESYKNNLAKKRNASVKGFSVPLEDYFASINELAVVYTNEQNLLLNYSNDITISEKALAPISTKSETFRALDIYKISDSTFIKSTFKELLNPPTVNYYCTLGNLIAFAQSQDLIKDYIANYQNEALLKKTPAYNTLAKKMSDASTLTYYGNTNLLATYLSGKVSKTEAKKLKAIDFEQFPAAMVQLVQADDFTYVNARVDKISAANAAAQVVQTASVQLDQDLLNAPQMLRNYRTKGQNILVQDIGNTLYHIDANGKIEWKKELDGPILGKIQQVDLYKNGRLQYAFTTPSHFYVIASDGTIVKPFDLNYSNISQPLAVFDYSGSRDYRFVITQGNTLTMLDREANKVKGFDYTEAPTTLFKAPQHIRLGSKDYILVQLTSGKLEILNRRGETRIPLKETFDFAESPIFQNGSAFLVREKNGSLITISQSGKTSRKALGSGSEIQYDRLNSTEALLLPEQLSINQKAIPIDLGLYTGLKVIKAKNSYYVAVTDLQNNKSYLYTSKGTLLSNFPVYGASELDFGTLHNSKDLGLTVKGESDSVLIYQIN</sequence>
<keyword evidence="5" id="KW-1185">Reference proteome</keyword>
<evidence type="ECO:0000313" key="5">
    <source>
        <dbReference type="Proteomes" id="UP000290037"/>
    </source>
</evidence>
<evidence type="ECO:0000313" key="2">
    <source>
        <dbReference type="EMBL" id="RXG27256.1"/>
    </source>
</evidence>
<name>A0A1M5ZNK4_9FLAO</name>
<dbReference type="AlphaFoldDB" id="A0A1M5ZNK4"/>
<evidence type="ECO:0000313" key="3">
    <source>
        <dbReference type="EMBL" id="SHI25676.1"/>
    </source>
</evidence>
<dbReference type="EMBL" id="FQXT01000007">
    <property type="protein sequence ID" value="SHI25676.1"/>
    <property type="molecule type" value="Genomic_DNA"/>
</dbReference>
<evidence type="ECO:0000313" key="4">
    <source>
        <dbReference type="Proteomes" id="UP000184240"/>
    </source>
</evidence>